<dbReference type="GeneID" id="66102558"/>
<dbReference type="Proteomes" id="UP000812287">
    <property type="component" value="Unassembled WGS sequence"/>
</dbReference>
<dbReference type="EMBL" id="MU250541">
    <property type="protein sequence ID" value="KAG7444189.1"/>
    <property type="molecule type" value="Genomic_DNA"/>
</dbReference>
<comment type="caution">
    <text evidence="1">The sequence shown here is derived from an EMBL/GenBank/DDBJ whole genome shotgun (WGS) entry which is preliminary data.</text>
</comment>
<dbReference type="AlphaFoldDB" id="A0A9P7VNW2"/>
<dbReference type="RefSeq" id="XP_043037689.1">
    <property type="nucleotide sequence ID" value="XM_043180262.1"/>
</dbReference>
<gene>
    <name evidence="1" type="ORF">BT62DRAFT_257243</name>
</gene>
<sequence length="90" mass="10434">MFLSSILAERWDFSESPCQNLRHLHLRMIMLSRPTLCRKKRKHLTNEPVPNTKAKFVTVLFVPQLLYSFCVTGNAIQHRQEQLCTGSGHP</sequence>
<keyword evidence="2" id="KW-1185">Reference proteome</keyword>
<organism evidence="1 2">
    <name type="scientific">Guyanagaster necrorhizus</name>
    <dbReference type="NCBI Taxonomy" id="856835"/>
    <lineage>
        <taxon>Eukaryota</taxon>
        <taxon>Fungi</taxon>
        <taxon>Dikarya</taxon>
        <taxon>Basidiomycota</taxon>
        <taxon>Agaricomycotina</taxon>
        <taxon>Agaricomycetes</taxon>
        <taxon>Agaricomycetidae</taxon>
        <taxon>Agaricales</taxon>
        <taxon>Marasmiineae</taxon>
        <taxon>Physalacriaceae</taxon>
        <taxon>Guyanagaster</taxon>
    </lineage>
</organism>
<proteinExistence type="predicted"/>
<protein>
    <submittedName>
        <fullName evidence="1">Uncharacterized protein</fullName>
    </submittedName>
</protein>
<reference evidence="1" key="1">
    <citation type="submission" date="2020-11" db="EMBL/GenBank/DDBJ databases">
        <title>Adaptations for nitrogen fixation in a non-lichenized fungal sporocarp promotes dispersal by wood-feeding termites.</title>
        <authorList>
            <consortium name="DOE Joint Genome Institute"/>
            <person name="Koch R.A."/>
            <person name="Yoon G."/>
            <person name="Arayal U."/>
            <person name="Lail K."/>
            <person name="Amirebrahimi M."/>
            <person name="Labutti K."/>
            <person name="Lipzen A."/>
            <person name="Riley R."/>
            <person name="Barry K."/>
            <person name="Henrissat B."/>
            <person name="Grigoriev I.V."/>
            <person name="Herr J.R."/>
            <person name="Aime M.C."/>
        </authorList>
    </citation>
    <scope>NUCLEOTIDE SEQUENCE</scope>
    <source>
        <strain evidence="1">MCA 3950</strain>
    </source>
</reference>
<evidence type="ECO:0000313" key="2">
    <source>
        <dbReference type="Proteomes" id="UP000812287"/>
    </source>
</evidence>
<accession>A0A9P7VNW2</accession>
<evidence type="ECO:0000313" key="1">
    <source>
        <dbReference type="EMBL" id="KAG7444189.1"/>
    </source>
</evidence>
<name>A0A9P7VNW2_9AGAR</name>